<sequence>MYRQYISRNITSVSIILFAVFFCIIQLAEPAFLYEEDGSLRKFGLGTRKKTVIPIWFLTLILAIFCYLFVLYYLAIPKFRY</sequence>
<keyword evidence="1" id="KW-0812">Transmembrane</keyword>
<keyword evidence="1" id="KW-0472">Membrane</keyword>
<organism evidence="2">
    <name type="scientific">viral metagenome</name>
    <dbReference type="NCBI Taxonomy" id="1070528"/>
    <lineage>
        <taxon>unclassified sequences</taxon>
        <taxon>metagenomes</taxon>
        <taxon>organismal metagenomes</taxon>
    </lineage>
</organism>
<feature type="transmembrane region" description="Helical" evidence="1">
    <location>
        <begin position="12"/>
        <end position="33"/>
    </location>
</feature>
<evidence type="ECO:0000256" key="1">
    <source>
        <dbReference type="SAM" id="Phobius"/>
    </source>
</evidence>
<dbReference type="EMBL" id="MN740355">
    <property type="protein sequence ID" value="QHU02205.1"/>
    <property type="molecule type" value="Genomic_DNA"/>
</dbReference>
<protein>
    <submittedName>
        <fullName evidence="2">Uncharacterized protein</fullName>
    </submittedName>
</protein>
<name>A0A6C0J8V9_9ZZZZ</name>
<dbReference type="AlphaFoldDB" id="A0A6C0J8V9"/>
<proteinExistence type="predicted"/>
<feature type="transmembrane region" description="Helical" evidence="1">
    <location>
        <begin position="53"/>
        <end position="75"/>
    </location>
</feature>
<accession>A0A6C0J8V9</accession>
<keyword evidence="1" id="KW-1133">Transmembrane helix</keyword>
<reference evidence="2" key="1">
    <citation type="journal article" date="2020" name="Nature">
        <title>Giant virus diversity and host interactions through global metagenomics.</title>
        <authorList>
            <person name="Schulz F."/>
            <person name="Roux S."/>
            <person name="Paez-Espino D."/>
            <person name="Jungbluth S."/>
            <person name="Walsh D.A."/>
            <person name="Denef V.J."/>
            <person name="McMahon K.D."/>
            <person name="Konstantinidis K.T."/>
            <person name="Eloe-Fadrosh E.A."/>
            <person name="Kyrpides N.C."/>
            <person name="Woyke T."/>
        </authorList>
    </citation>
    <scope>NUCLEOTIDE SEQUENCE</scope>
    <source>
        <strain evidence="2">GVMAG-M-3300025880-75</strain>
    </source>
</reference>
<evidence type="ECO:0000313" key="2">
    <source>
        <dbReference type="EMBL" id="QHU02205.1"/>
    </source>
</evidence>